<reference evidence="10 11" key="1">
    <citation type="submission" date="2020-06" db="EMBL/GenBank/DDBJ databases">
        <title>Interaction of electrochemicaly active bacteria, Geobacter bremensis R4 on different carbon anode.</title>
        <authorList>
            <person name="Meng L."/>
            <person name="Yoshida N."/>
        </authorList>
    </citation>
    <scope>NUCLEOTIDE SEQUENCE [LARGE SCALE GENOMIC DNA]</scope>
    <source>
        <strain evidence="10 11">R4</strain>
    </source>
</reference>
<keyword evidence="11" id="KW-1185">Reference proteome</keyword>
<evidence type="ECO:0000256" key="4">
    <source>
        <dbReference type="ARBA" id="ARBA00022692"/>
    </source>
</evidence>
<evidence type="ECO:0000256" key="1">
    <source>
        <dbReference type="ARBA" id="ARBA00004141"/>
    </source>
</evidence>
<dbReference type="GO" id="GO:0005886">
    <property type="term" value="C:plasma membrane"/>
    <property type="evidence" value="ECO:0007669"/>
    <property type="project" value="TreeGrafter"/>
</dbReference>
<dbReference type="InterPro" id="IPR058533">
    <property type="entry name" value="Cation_efflux_TM"/>
</dbReference>
<dbReference type="SUPFAM" id="SSF161111">
    <property type="entry name" value="Cation efflux protein transmembrane domain-like"/>
    <property type="match status" value="1"/>
</dbReference>
<dbReference type="AlphaFoldDB" id="A0A6S6MBG1"/>
<dbReference type="GO" id="GO:0015093">
    <property type="term" value="F:ferrous iron transmembrane transporter activity"/>
    <property type="evidence" value="ECO:0007669"/>
    <property type="project" value="TreeGrafter"/>
</dbReference>
<evidence type="ECO:0000256" key="7">
    <source>
        <dbReference type="SAM" id="Phobius"/>
    </source>
</evidence>
<keyword evidence="4 7" id="KW-0812">Transmembrane</keyword>
<dbReference type="PANTHER" id="PTHR43840">
    <property type="entry name" value="MITOCHONDRIAL METAL TRANSPORTER 1-RELATED"/>
    <property type="match status" value="1"/>
</dbReference>
<evidence type="ECO:0000256" key="6">
    <source>
        <dbReference type="ARBA" id="ARBA00023136"/>
    </source>
</evidence>
<dbReference type="PANTHER" id="PTHR43840:SF15">
    <property type="entry name" value="MITOCHONDRIAL METAL TRANSPORTER 1-RELATED"/>
    <property type="match status" value="1"/>
</dbReference>
<comment type="subcellular location">
    <subcellularLocation>
        <location evidence="1">Membrane</location>
        <topology evidence="1">Multi-pass membrane protein</topology>
    </subcellularLocation>
</comment>
<keyword evidence="3" id="KW-0813">Transport</keyword>
<dbReference type="InterPro" id="IPR036837">
    <property type="entry name" value="Cation_efflux_CTD_sf"/>
</dbReference>
<dbReference type="Gene3D" id="1.20.1510.10">
    <property type="entry name" value="Cation efflux protein transmembrane domain"/>
    <property type="match status" value="1"/>
</dbReference>
<evidence type="ECO:0000256" key="5">
    <source>
        <dbReference type="ARBA" id="ARBA00022989"/>
    </source>
</evidence>
<evidence type="ECO:0000313" key="11">
    <source>
        <dbReference type="Proteomes" id="UP000515472"/>
    </source>
</evidence>
<dbReference type="SUPFAM" id="SSF160240">
    <property type="entry name" value="Cation efflux protein cytoplasmic domain-like"/>
    <property type="match status" value="1"/>
</dbReference>
<dbReference type="Gene3D" id="3.30.70.1350">
    <property type="entry name" value="Cation efflux protein, cytoplasmic domain"/>
    <property type="match status" value="1"/>
</dbReference>
<proteinExistence type="inferred from homology"/>
<evidence type="ECO:0000256" key="2">
    <source>
        <dbReference type="ARBA" id="ARBA00008114"/>
    </source>
</evidence>
<accession>A0A6S6MBG1</accession>
<keyword evidence="5 7" id="KW-1133">Transmembrane helix</keyword>
<dbReference type="GO" id="GO:0015086">
    <property type="term" value="F:cadmium ion transmembrane transporter activity"/>
    <property type="evidence" value="ECO:0007669"/>
    <property type="project" value="TreeGrafter"/>
</dbReference>
<feature type="domain" description="Cation efflux protein cytoplasmic" evidence="9">
    <location>
        <begin position="229"/>
        <end position="307"/>
    </location>
</feature>
<organism evidence="10 11">
    <name type="scientific">Citrifermentans bremense</name>
    <dbReference type="NCBI Taxonomy" id="60035"/>
    <lineage>
        <taxon>Bacteria</taxon>
        <taxon>Pseudomonadati</taxon>
        <taxon>Thermodesulfobacteriota</taxon>
        <taxon>Desulfuromonadia</taxon>
        <taxon>Geobacterales</taxon>
        <taxon>Geobacteraceae</taxon>
        <taxon>Citrifermentans</taxon>
    </lineage>
</organism>
<dbReference type="InterPro" id="IPR027470">
    <property type="entry name" value="Cation_efflux_CTD"/>
</dbReference>
<feature type="transmembrane region" description="Helical" evidence="7">
    <location>
        <begin position="98"/>
        <end position="116"/>
    </location>
</feature>
<evidence type="ECO:0000259" key="8">
    <source>
        <dbReference type="Pfam" id="PF01545"/>
    </source>
</evidence>
<name>A0A6S6MBG1_9BACT</name>
<feature type="transmembrane region" description="Helical" evidence="7">
    <location>
        <begin position="187"/>
        <end position="210"/>
    </location>
</feature>
<dbReference type="GO" id="GO:0015341">
    <property type="term" value="F:zinc efflux antiporter activity"/>
    <property type="evidence" value="ECO:0007669"/>
    <property type="project" value="TreeGrafter"/>
</dbReference>
<dbReference type="KEGG" id="gbn:GEOBRER4_37840"/>
<feature type="transmembrane region" description="Helical" evidence="7">
    <location>
        <begin position="34"/>
        <end position="54"/>
    </location>
</feature>
<evidence type="ECO:0000313" key="10">
    <source>
        <dbReference type="EMBL" id="BCG49034.1"/>
    </source>
</evidence>
<comment type="similarity">
    <text evidence="2">Belongs to the cation diffusion facilitator (CDF) transporter (TC 2.A.4) family.</text>
</comment>
<evidence type="ECO:0000256" key="3">
    <source>
        <dbReference type="ARBA" id="ARBA00022448"/>
    </source>
</evidence>
<gene>
    <name evidence="10" type="ORF">GEOBRER4_37840</name>
</gene>
<dbReference type="EMBL" id="AP023213">
    <property type="protein sequence ID" value="BCG49034.1"/>
    <property type="molecule type" value="Genomic_DNA"/>
</dbReference>
<dbReference type="GO" id="GO:0006882">
    <property type="term" value="P:intracellular zinc ion homeostasis"/>
    <property type="evidence" value="ECO:0007669"/>
    <property type="project" value="TreeGrafter"/>
</dbReference>
<dbReference type="InterPro" id="IPR027469">
    <property type="entry name" value="Cation_efflux_TMD_sf"/>
</dbReference>
<dbReference type="Proteomes" id="UP000515472">
    <property type="component" value="Chromosome"/>
</dbReference>
<dbReference type="InterPro" id="IPR050291">
    <property type="entry name" value="CDF_Transporter"/>
</dbReference>
<protein>
    <submittedName>
        <fullName evidence="10">Cation transporter</fullName>
    </submittedName>
</protein>
<keyword evidence="6 7" id="KW-0472">Membrane</keyword>
<dbReference type="NCBIfam" id="TIGR01297">
    <property type="entry name" value="CDF"/>
    <property type="match status" value="1"/>
</dbReference>
<evidence type="ECO:0000259" key="9">
    <source>
        <dbReference type="Pfam" id="PF16916"/>
    </source>
</evidence>
<dbReference type="Pfam" id="PF01545">
    <property type="entry name" value="Cation_efflux"/>
    <property type="match status" value="1"/>
</dbReference>
<dbReference type="Pfam" id="PF16916">
    <property type="entry name" value="ZT_dimer"/>
    <property type="match status" value="1"/>
</dbReference>
<sequence>MGQPQGYEAASWKGKKMVSKEHDHMKRRAARFSVLSNTLLVAAKLVVGLVSGSVSVLSEAIHSGIDLVAAVIAWYSVRESAKPADDDHHFGHGKIENVAGTIEALLIFGAAFYIIYEAVHKLKTGVVVVENLGLGASVMAVSAVANYLVSRHLLNVAAATDSVALEADAMHLRTDVYTSAGVLGGLVLIKLTGIALLDPIVAIVVALMIIKAAWDLTKSAFFHILDVKLPEDEEAVIHDALENHRQQFIEYHKLRTRKSGHLRHIDMHLVVPRQMTVESGHALSHEISADIEKNLAYSHVLVHIEPCPGGCDRCAIECPKVS</sequence>
<dbReference type="InterPro" id="IPR002524">
    <property type="entry name" value="Cation_efflux"/>
</dbReference>
<feature type="domain" description="Cation efflux protein transmembrane" evidence="8">
    <location>
        <begin position="32"/>
        <end position="224"/>
    </location>
</feature>